<sequence>MISETLGRASVWIPDKAPVGQDRFNCPATAIDKLEPGGELSNCWEEPTSETFMVRGKQYLKDGKKVVSQEAAYMLLGVDLLLSADQHHHVAARPGGFVQRFRRKAGPSCPFVLVLNFSLPWGSFIAYFAPRNGGTTPYIGDPCFDALMKRVIEDDSEGSAFRNSRLKIIPRCHDGPWLVRSTVGGKPAIIGTKITQEYFSGSGYFEVVTDVCSSTAALYILGVVKNYTKVVSVDLGFVIQGETEEELPERLIGAVRFHHLDVAGALSFESWESRPGAAVPELKDRRPTVSPVKA</sequence>
<evidence type="ECO:0000256" key="1">
    <source>
        <dbReference type="SAM" id="MobiDB-lite"/>
    </source>
</evidence>
<dbReference type="Pfam" id="PF07059">
    <property type="entry name" value="EDR2_C"/>
    <property type="match status" value="1"/>
</dbReference>
<dbReference type="InterPro" id="IPR045096">
    <property type="entry name" value="EDR2-like"/>
</dbReference>
<protein>
    <recommendedName>
        <fullName evidence="2">Protein ENHANCED DISEASE RESISTANCE 2 C-terminal domain-containing protein</fullName>
    </recommendedName>
</protein>
<dbReference type="Proteomes" id="UP000664859">
    <property type="component" value="Unassembled WGS sequence"/>
</dbReference>
<evidence type="ECO:0000313" key="4">
    <source>
        <dbReference type="Proteomes" id="UP000664859"/>
    </source>
</evidence>
<dbReference type="InterPro" id="IPR009769">
    <property type="entry name" value="EDR2_C"/>
</dbReference>
<reference evidence="3" key="1">
    <citation type="submission" date="2021-02" db="EMBL/GenBank/DDBJ databases">
        <title>First Annotated Genome of the Yellow-green Alga Tribonema minus.</title>
        <authorList>
            <person name="Mahan K.M."/>
        </authorList>
    </citation>
    <scope>NUCLEOTIDE SEQUENCE</scope>
    <source>
        <strain evidence="3">UTEX B ZZ1240</strain>
    </source>
</reference>
<dbReference type="PANTHER" id="PTHR12136">
    <property type="entry name" value="ENHANCED DISEASE RESISTANCE-RELATED"/>
    <property type="match status" value="1"/>
</dbReference>
<dbReference type="EMBL" id="JAFCMP010000223">
    <property type="protein sequence ID" value="KAG5182809.1"/>
    <property type="molecule type" value="Genomic_DNA"/>
</dbReference>
<comment type="caution">
    <text evidence="3">The sequence shown here is derived from an EMBL/GenBank/DDBJ whole genome shotgun (WGS) entry which is preliminary data.</text>
</comment>
<dbReference type="AlphaFoldDB" id="A0A835Z480"/>
<feature type="domain" description="Protein ENHANCED DISEASE RESISTANCE 2 C-terminal" evidence="2">
    <location>
        <begin position="44"/>
        <end position="261"/>
    </location>
</feature>
<dbReference type="OrthoDB" id="9970435at2759"/>
<proteinExistence type="predicted"/>
<dbReference type="PANTHER" id="PTHR12136:SF41">
    <property type="entry name" value="PLECKSTRIN HOMOLOGY (PH) AND LIPID-BINDING START DOMAINS-CONTAINING PROTEIN"/>
    <property type="match status" value="1"/>
</dbReference>
<organism evidence="3 4">
    <name type="scientific">Tribonema minus</name>
    <dbReference type="NCBI Taxonomy" id="303371"/>
    <lineage>
        <taxon>Eukaryota</taxon>
        <taxon>Sar</taxon>
        <taxon>Stramenopiles</taxon>
        <taxon>Ochrophyta</taxon>
        <taxon>PX clade</taxon>
        <taxon>Xanthophyceae</taxon>
        <taxon>Tribonematales</taxon>
        <taxon>Tribonemataceae</taxon>
        <taxon>Tribonema</taxon>
    </lineage>
</organism>
<evidence type="ECO:0000313" key="3">
    <source>
        <dbReference type="EMBL" id="KAG5182809.1"/>
    </source>
</evidence>
<feature type="region of interest" description="Disordered" evidence="1">
    <location>
        <begin position="275"/>
        <end position="294"/>
    </location>
</feature>
<gene>
    <name evidence="3" type="ORF">JKP88DRAFT_195737</name>
</gene>
<keyword evidence="4" id="KW-1185">Reference proteome</keyword>
<name>A0A835Z480_9STRA</name>
<evidence type="ECO:0000259" key="2">
    <source>
        <dbReference type="Pfam" id="PF07059"/>
    </source>
</evidence>
<accession>A0A835Z480</accession>